<protein>
    <submittedName>
        <fullName evidence="5">NAD(P)-dependent dehydrogenase (Short-subunit alcohol dehydrogenase family)</fullName>
    </submittedName>
</protein>
<evidence type="ECO:0000313" key="5">
    <source>
        <dbReference type="EMBL" id="MBA8948655.1"/>
    </source>
</evidence>
<dbReference type="PANTHER" id="PTHR44196">
    <property type="entry name" value="DEHYDROGENASE/REDUCTASE SDR FAMILY MEMBER 7B"/>
    <property type="match status" value="1"/>
</dbReference>
<dbReference type="Proteomes" id="UP000572680">
    <property type="component" value="Unassembled WGS sequence"/>
</dbReference>
<name>A0A7W3QIU1_ACTNM</name>
<dbReference type="RefSeq" id="WP_182841264.1">
    <property type="nucleotide sequence ID" value="NZ_BAAALP010000015.1"/>
</dbReference>
<dbReference type="InterPro" id="IPR020904">
    <property type="entry name" value="Sc_DH/Rdtase_CS"/>
</dbReference>
<dbReference type="AlphaFoldDB" id="A0A7W3QIU1"/>
<dbReference type="GO" id="GO:0016020">
    <property type="term" value="C:membrane"/>
    <property type="evidence" value="ECO:0007669"/>
    <property type="project" value="TreeGrafter"/>
</dbReference>
<reference evidence="5 6" key="1">
    <citation type="submission" date="2020-08" db="EMBL/GenBank/DDBJ databases">
        <title>Genomic Encyclopedia of Type Strains, Phase IV (KMG-IV): sequencing the most valuable type-strain genomes for metagenomic binning, comparative biology and taxonomic classification.</title>
        <authorList>
            <person name="Goeker M."/>
        </authorList>
    </citation>
    <scope>NUCLEOTIDE SEQUENCE [LARGE SCALE GENOMIC DNA]</scope>
    <source>
        <strain evidence="5 6">DSM 44197</strain>
    </source>
</reference>
<dbReference type="PRINTS" id="PR00081">
    <property type="entry name" value="GDHRDH"/>
</dbReference>
<evidence type="ECO:0000256" key="1">
    <source>
        <dbReference type="ARBA" id="ARBA00006484"/>
    </source>
</evidence>
<dbReference type="Gene3D" id="3.40.50.720">
    <property type="entry name" value="NAD(P)-binding Rossmann-like Domain"/>
    <property type="match status" value="1"/>
</dbReference>
<dbReference type="GO" id="GO:0016491">
    <property type="term" value="F:oxidoreductase activity"/>
    <property type="evidence" value="ECO:0007669"/>
    <property type="project" value="UniProtKB-KW"/>
</dbReference>
<evidence type="ECO:0000256" key="3">
    <source>
        <dbReference type="SAM" id="MobiDB-lite"/>
    </source>
</evidence>
<dbReference type="PANTHER" id="PTHR44196:SF1">
    <property type="entry name" value="DEHYDROGENASE_REDUCTASE SDR FAMILY MEMBER 7B"/>
    <property type="match status" value="1"/>
</dbReference>
<dbReference type="NCBIfam" id="NF005495">
    <property type="entry name" value="PRK07109.1"/>
    <property type="match status" value="1"/>
</dbReference>
<evidence type="ECO:0000256" key="2">
    <source>
        <dbReference type="ARBA" id="ARBA00023002"/>
    </source>
</evidence>
<keyword evidence="6" id="KW-1185">Reference proteome</keyword>
<dbReference type="SUPFAM" id="SSF51735">
    <property type="entry name" value="NAD(P)-binding Rossmann-fold domains"/>
    <property type="match status" value="1"/>
</dbReference>
<evidence type="ECO:0000313" key="6">
    <source>
        <dbReference type="Proteomes" id="UP000572680"/>
    </source>
</evidence>
<dbReference type="EMBL" id="JACJIA010000001">
    <property type="protein sequence ID" value="MBA8948655.1"/>
    <property type="molecule type" value="Genomic_DNA"/>
</dbReference>
<accession>A0A7W3QIU1</accession>
<dbReference type="Pfam" id="PF00106">
    <property type="entry name" value="adh_short"/>
    <property type="match status" value="1"/>
</dbReference>
<feature type="domain" description="Ketoreductase" evidence="4">
    <location>
        <begin position="5"/>
        <end position="191"/>
    </location>
</feature>
<dbReference type="SMART" id="SM00822">
    <property type="entry name" value="PKS_KR"/>
    <property type="match status" value="1"/>
</dbReference>
<dbReference type="InterPro" id="IPR002347">
    <property type="entry name" value="SDR_fam"/>
</dbReference>
<proteinExistence type="inferred from homology"/>
<organism evidence="5 6">
    <name type="scientific">Actinomadura namibiensis</name>
    <dbReference type="NCBI Taxonomy" id="182080"/>
    <lineage>
        <taxon>Bacteria</taxon>
        <taxon>Bacillati</taxon>
        <taxon>Actinomycetota</taxon>
        <taxon>Actinomycetes</taxon>
        <taxon>Streptosporangiales</taxon>
        <taxon>Thermomonosporaceae</taxon>
        <taxon>Actinomadura</taxon>
    </lineage>
</organism>
<dbReference type="InterPro" id="IPR057326">
    <property type="entry name" value="KR_dom"/>
</dbReference>
<evidence type="ECO:0000259" key="4">
    <source>
        <dbReference type="SMART" id="SM00822"/>
    </source>
</evidence>
<feature type="region of interest" description="Disordered" evidence="3">
    <location>
        <begin position="262"/>
        <end position="296"/>
    </location>
</feature>
<comment type="similarity">
    <text evidence="1">Belongs to the short-chain dehydrogenases/reductases (SDR) family.</text>
</comment>
<dbReference type="PROSITE" id="PS00061">
    <property type="entry name" value="ADH_SHORT"/>
    <property type="match status" value="1"/>
</dbReference>
<gene>
    <name evidence="5" type="ORF">HNR61_000253</name>
</gene>
<comment type="caution">
    <text evidence="5">The sequence shown here is derived from an EMBL/GenBank/DDBJ whole genome shotgun (WGS) entry which is preliminary data.</text>
</comment>
<dbReference type="InterPro" id="IPR036291">
    <property type="entry name" value="NAD(P)-bd_dom_sf"/>
</dbReference>
<keyword evidence="2" id="KW-0560">Oxidoreductase</keyword>
<sequence length="336" mass="36102">MADGRVVVVTGASGGIGRAAAREFARRGYRVGLLARGEAGLKAAAEDVAAAGGRALAVPVDVADFAALREAGARIERELGPVDVWVNTAFSTVFGEFMDIEPEEFRRVTEVTYLGFVHGTRVALELMAERDRGVIVQTGSALAKRGIPLQSAYCGAKHAIQGFHESVRVELLHRGSGVRTTMVQLPAVNTPQFTWGKARMPRRARPVSPIYQPEVAAGALVYAAEHPRRREYWVGGSTVATLVGQRLAPALLDRYLARTGYGSQQGDEPADPGQPVNLWRPVDGEGGPDFGAHGRFDERAHPRSVQWWASRHRWALTAGGLAAAAGWVVGARRRAG</sequence>